<keyword evidence="5" id="KW-1185">Reference proteome</keyword>
<protein>
    <submittedName>
        <fullName evidence="4">ATPase</fullName>
    </submittedName>
</protein>
<dbReference type="EMBL" id="AP025637">
    <property type="protein sequence ID" value="BDG74155.1"/>
    <property type="molecule type" value="Genomic_DNA"/>
</dbReference>
<dbReference type="Proteomes" id="UP000831327">
    <property type="component" value="Chromosome"/>
</dbReference>
<comment type="similarity">
    <text evidence="1">Belongs to the ATP12 family.</text>
</comment>
<proteinExistence type="inferred from homology"/>
<reference evidence="4 5" key="1">
    <citation type="journal article" date="2016" name="Microbes Environ.">
        <title>Phylogenetically diverse aerobic anoxygenic phototrophic bacteria isolated from epilithic biofilms in Tama river, Japan.</title>
        <authorList>
            <person name="Hirose S."/>
            <person name="Matsuura K."/>
            <person name="Haruta S."/>
        </authorList>
    </citation>
    <scope>NUCLEOTIDE SEQUENCE [LARGE SCALE GENOMIC DNA]</scope>
    <source>
        <strain evidence="4 5">S08</strain>
    </source>
</reference>
<dbReference type="InterPro" id="IPR042272">
    <property type="entry name" value="ATP12_ATP_synth-F1-assembly_N"/>
</dbReference>
<dbReference type="InterPro" id="IPR011419">
    <property type="entry name" value="ATP12_ATP_synth-F1-assembly"/>
</dbReference>
<evidence type="ECO:0000256" key="1">
    <source>
        <dbReference type="ARBA" id="ARBA00008231"/>
    </source>
</evidence>
<evidence type="ECO:0000256" key="3">
    <source>
        <dbReference type="ARBA" id="ARBA00023186"/>
    </source>
</evidence>
<keyword evidence="3" id="KW-0143">Chaperone</keyword>
<keyword evidence="2" id="KW-0809">Transit peptide</keyword>
<name>A0ABN6P660_9PROT</name>
<dbReference type="PANTHER" id="PTHR21013">
    <property type="entry name" value="ATP SYNTHASE MITOCHONDRIAL F1 COMPLEX ASSEMBLY FACTOR 2/ATP12 PROTEIN, MITOCHONDRIAL PRECURSOR"/>
    <property type="match status" value="1"/>
</dbReference>
<evidence type="ECO:0000256" key="2">
    <source>
        <dbReference type="ARBA" id="ARBA00022946"/>
    </source>
</evidence>
<dbReference type="Gene3D" id="3.30.2180.10">
    <property type="entry name" value="ATP12-like"/>
    <property type="match status" value="1"/>
</dbReference>
<dbReference type="Gene3D" id="1.10.3580.10">
    <property type="entry name" value="ATP12 ATPase"/>
    <property type="match status" value="1"/>
</dbReference>
<accession>A0ABN6P660</accession>
<dbReference type="InterPro" id="IPR023335">
    <property type="entry name" value="ATP12_ortho_dom_sf"/>
</dbReference>
<evidence type="ECO:0000313" key="4">
    <source>
        <dbReference type="EMBL" id="BDG74155.1"/>
    </source>
</evidence>
<dbReference type="PANTHER" id="PTHR21013:SF10">
    <property type="entry name" value="ATP SYNTHASE MITOCHONDRIAL F1 COMPLEX ASSEMBLY FACTOR 2"/>
    <property type="match status" value="1"/>
</dbReference>
<dbReference type="SUPFAM" id="SSF160909">
    <property type="entry name" value="ATP12-like"/>
    <property type="match status" value="1"/>
</dbReference>
<gene>
    <name evidence="4" type="ORF">Rmf_40840</name>
</gene>
<sequence>MECRAGRARVECRAGRARAEWLAQRARVEWLAGRARAALRAGRARLGLRAGRARAGSRAAYGRDGHRADGIRGGSRALKRFWEHAVAVRRPEGGHAVLLDGKPLRLPGGAPLATASAALAGAIAEEWQAAGGAKGGEMTLEAVPLTRLLGSAQDRVAADPAAMVAGLAKYGETDLLCYRAEDTALAELQARDWQPWLDWAARVHGAPLGVTAGLMPVAQPPESLAALRGAVAAHGAEELAALGVAVPALGSLVLGLALSAGEVTAERAHALSVLDETWQEERWGLDGEATARRARAAADVALAGRFLALVRS</sequence>
<dbReference type="Pfam" id="PF07542">
    <property type="entry name" value="ATP12"/>
    <property type="match status" value="1"/>
</dbReference>
<organism evidence="4 5">
    <name type="scientific">Roseomonas fluvialis</name>
    <dbReference type="NCBI Taxonomy" id="1750527"/>
    <lineage>
        <taxon>Bacteria</taxon>
        <taxon>Pseudomonadati</taxon>
        <taxon>Pseudomonadota</taxon>
        <taxon>Alphaproteobacteria</taxon>
        <taxon>Acetobacterales</taxon>
        <taxon>Roseomonadaceae</taxon>
        <taxon>Roseomonas</taxon>
    </lineage>
</organism>
<evidence type="ECO:0000313" key="5">
    <source>
        <dbReference type="Proteomes" id="UP000831327"/>
    </source>
</evidence>